<dbReference type="NCBIfam" id="TIGR03822">
    <property type="entry name" value="AblA_like_2"/>
    <property type="match status" value="1"/>
</dbReference>
<dbReference type="GO" id="GO:0016853">
    <property type="term" value="F:isomerase activity"/>
    <property type="evidence" value="ECO:0007669"/>
    <property type="project" value="UniProtKB-KW"/>
</dbReference>
<evidence type="ECO:0000256" key="3">
    <source>
        <dbReference type="ARBA" id="ARBA00008703"/>
    </source>
</evidence>
<feature type="modified residue" description="N6-(pyridoxal phosphate)lysine" evidence="12">
    <location>
        <position position="329"/>
    </location>
</feature>
<dbReference type="NCBIfam" id="TIGR00238">
    <property type="entry name" value="KamA family radical SAM protein"/>
    <property type="match status" value="1"/>
</dbReference>
<feature type="binding site" evidence="11">
    <location>
        <position position="116"/>
    </location>
    <ligand>
        <name>[4Fe-4S] cluster</name>
        <dbReference type="ChEBI" id="CHEBI:49883"/>
        <note>4Fe-4S-S-AdoMet</note>
    </ligand>
</feature>
<dbReference type="EMBL" id="MLCO01000011">
    <property type="protein sequence ID" value="ONG58844.1"/>
    <property type="molecule type" value="Genomic_DNA"/>
</dbReference>
<protein>
    <submittedName>
        <fullName evidence="14">Lysine 2,3-aminomutase</fullName>
    </submittedName>
</protein>
<evidence type="ECO:0000256" key="1">
    <source>
        <dbReference type="ARBA" id="ARBA00001933"/>
    </source>
</evidence>
<sequence length="360" mass="39100">MPDGSAHLKTSRLPGSRTLRDAAGLVAAGLVPPEAQSGLDALSKTYAIAVTPAVQALIDLADPSDPIARQYIPDIAELTTLPSERSDPTSDAPFTPVKGVVHRYPDRALLKPLLTCPVYCRFCFRREVVGPGGGLLSEAELDAALDWFAATPQLREAILTGGDPLMLSPRRLQHILRRLSSIPHLDIIRLHSRVPVSAPERITPELAEVLAESDKALFLCVHANHEREFADDARAALKRLRRAGVALLGQSVLLRGVNDSPEALTALFRAMLAQQVKPYYLHQLDRAPGTARFEVPIEEGRAILRALRGKLTGLAWPAYVLDLPDGAGKAPLGPDFAKADGDDWVVEGPLDKKTYRQEKT</sequence>
<dbReference type="GO" id="GO:0046872">
    <property type="term" value="F:metal ion binding"/>
    <property type="evidence" value="ECO:0007669"/>
    <property type="project" value="UniProtKB-KW"/>
</dbReference>
<evidence type="ECO:0000259" key="13">
    <source>
        <dbReference type="PROSITE" id="PS51918"/>
    </source>
</evidence>
<dbReference type="GO" id="GO:0051539">
    <property type="term" value="F:4 iron, 4 sulfur cluster binding"/>
    <property type="evidence" value="ECO:0007669"/>
    <property type="project" value="UniProtKB-KW"/>
</dbReference>
<keyword evidence="10" id="KW-0413">Isomerase</keyword>
<evidence type="ECO:0000256" key="8">
    <source>
        <dbReference type="ARBA" id="ARBA00023004"/>
    </source>
</evidence>
<evidence type="ECO:0000256" key="4">
    <source>
        <dbReference type="ARBA" id="ARBA00022485"/>
    </source>
</evidence>
<evidence type="ECO:0000256" key="9">
    <source>
        <dbReference type="ARBA" id="ARBA00023014"/>
    </source>
</evidence>
<keyword evidence="6 11" id="KW-0479">Metal-binding</keyword>
<dbReference type="InterPro" id="IPR003739">
    <property type="entry name" value="Lys_aminomutase/Glu_NH3_mut"/>
</dbReference>
<comment type="cofactor">
    <cofactor evidence="1 12">
        <name>pyridoxal 5'-phosphate</name>
        <dbReference type="ChEBI" id="CHEBI:597326"/>
    </cofactor>
</comment>
<reference evidence="14 15" key="1">
    <citation type="submission" date="2016-10" db="EMBL/GenBank/DDBJ databases">
        <title>Draft Genome sequence of Roseomonas sp. strain M3.</title>
        <authorList>
            <person name="Subhash Y."/>
            <person name="Lee S."/>
        </authorList>
    </citation>
    <scope>NUCLEOTIDE SEQUENCE [LARGE SCALE GENOMIC DNA]</scope>
    <source>
        <strain evidence="14 15">M3</strain>
    </source>
</reference>
<dbReference type="SFLD" id="SFLDG01070">
    <property type="entry name" value="PLP-dependent"/>
    <property type="match status" value="1"/>
</dbReference>
<keyword evidence="4 11" id="KW-0004">4Fe-4S</keyword>
<dbReference type="InterPro" id="IPR013785">
    <property type="entry name" value="Aldolase_TIM"/>
</dbReference>
<gene>
    <name evidence="14" type="ORF">BKE38_01690</name>
</gene>
<dbReference type="RefSeq" id="WP_076955647.1">
    <property type="nucleotide sequence ID" value="NZ_MLCO01000011.1"/>
</dbReference>
<evidence type="ECO:0000313" key="15">
    <source>
        <dbReference type="Proteomes" id="UP000188879"/>
    </source>
</evidence>
<evidence type="ECO:0000256" key="10">
    <source>
        <dbReference type="ARBA" id="ARBA00023235"/>
    </source>
</evidence>
<dbReference type="Proteomes" id="UP000188879">
    <property type="component" value="Unassembled WGS sequence"/>
</dbReference>
<evidence type="ECO:0000256" key="6">
    <source>
        <dbReference type="ARBA" id="ARBA00022723"/>
    </source>
</evidence>
<accession>A0A1V2H8N8</accession>
<dbReference type="PIRSF" id="PIRSF004911">
    <property type="entry name" value="DUF160"/>
    <property type="match status" value="1"/>
</dbReference>
<feature type="binding site" evidence="11">
    <location>
        <position position="120"/>
    </location>
    <ligand>
        <name>[4Fe-4S] cluster</name>
        <dbReference type="ChEBI" id="CHEBI:49883"/>
        <note>4Fe-4S-S-AdoMet</note>
    </ligand>
</feature>
<feature type="domain" description="Radical SAM core" evidence="13">
    <location>
        <begin position="102"/>
        <end position="315"/>
    </location>
</feature>
<dbReference type="OrthoDB" id="9768064at2"/>
<dbReference type="InterPro" id="IPR058240">
    <property type="entry name" value="rSAM_sf"/>
</dbReference>
<keyword evidence="5" id="KW-0949">S-adenosyl-L-methionine</keyword>
<keyword evidence="8" id="KW-0408">Iron</keyword>
<dbReference type="Pfam" id="PF04055">
    <property type="entry name" value="Radical_SAM"/>
    <property type="match status" value="1"/>
</dbReference>
<keyword evidence="7 12" id="KW-0663">Pyridoxal phosphate</keyword>
<dbReference type="InterPro" id="IPR022447">
    <property type="entry name" value="Lys_aminomutase-rel"/>
</dbReference>
<proteinExistence type="inferred from homology"/>
<comment type="cofactor">
    <cofactor evidence="2">
        <name>[4Fe-4S] cluster</name>
        <dbReference type="ChEBI" id="CHEBI:49883"/>
    </cofactor>
</comment>
<dbReference type="PROSITE" id="PS51918">
    <property type="entry name" value="RADICAL_SAM"/>
    <property type="match status" value="1"/>
</dbReference>
<evidence type="ECO:0000256" key="7">
    <source>
        <dbReference type="ARBA" id="ARBA00022898"/>
    </source>
</evidence>
<keyword evidence="15" id="KW-1185">Reference proteome</keyword>
<dbReference type="PANTHER" id="PTHR30538">
    <property type="entry name" value="LYSINE 2,3-AMINOMUTASE-RELATED"/>
    <property type="match status" value="1"/>
</dbReference>
<feature type="binding site" evidence="11">
    <location>
        <position position="123"/>
    </location>
    <ligand>
        <name>[4Fe-4S] cluster</name>
        <dbReference type="ChEBI" id="CHEBI:49883"/>
        <note>4Fe-4S-S-AdoMet</note>
    </ligand>
</feature>
<dbReference type="AlphaFoldDB" id="A0A1V2H8N8"/>
<evidence type="ECO:0000256" key="5">
    <source>
        <dbReference type="ARBA" id="ARBA00022691"/>
    </source>
</evidence>
<keyword evidence="9 11" id="KW-0411">Iron-sulfur</keyword>
<comment type="caution">
    <text evidence="14">The sequence shown here is derived from an EMBL/GenBank/DDBJ whole genome shotgun (WGS) entry which is preliminary data.</text>
</comment>
<dbReference type="CDD" id="cd01335">
    <property type="entry name" value="Radical_SAM"/>
    <property type="match status" value="1"/>
</dbReference>
<dbReference type="InterPro" id="IPR007197">
    <property type="entry name" value="rSAM"/>
</dbReference>
<dbReference type="SFLD" id="SFLDS00029">
    <property type="entry name" value="Radical_SAM"/>
    <property type="match status" value="1"/>
</dbReference>
<evidence type="ECO:0000313" key="14">
    <source>
        <dbReference type="EMBL" id="ONG58844.1"/>
    </source>
</evidence>
<evidence type="ECO:0000256" key="11">
    <source>
        <dbReference type="PIRSR" id="PIRSR004911-1"/>
    </source>
</evidence>
<dbReference type="PANTHER" id="PTHR30538:SF1">
    <property type="entry name" value="L-LYSINE 2,3-AMINOMUTASE"/>
    <property type="match status" value="1"/>
</dbReference>
<dbReference type="SUPFAM" id="SSF102114">
    <property type="entry name" value="Radical SAM enzymes"/>
    <property type="match status" value="1"/>
</dbReference>
<evidence type="ECO:0000256" key="12">
    <source>
        <dbReference type="PIRSR" id="PIRSR603739-50"/>
    </source>
</evidence>
<organism evidence="14 15">
    <name type="scientific">Teichococcus deserti</name>
    <dbReference type="NCBI Taxonomy" id="1817963"/>
    <lineage>
        <taxon>Bacteria</taxon>
        <taxon>Pseudomonadati</taxon>
        <taxon>Pseudomonadota</taxon>
        <taxon>Alphaproteobacteria</taxon>
        <taxon>Acetobacterales</taxon>
        <taxon>Roseomonadaceae</taxon>
        <taxon>Roseomonas</taxon>
    </lineage>
</organism>
<name>A0A1V2H8N8_9PROT</name>
<comment type="similarity">
    <text evidence="3">Belongs to the radical SAM superfamily. KamA family.</text>
</comment>
<dbReference type="Gene3D" id="3.20.20.70">
    <property type="entry name" value="Aldolase class I"/>
    <property type="match status" value="1"/>
</dbReference>
<evidence type="ECO:0000256" key="2">
    <source>
        <dbReference type="ARBA" id="ARBA00001966"/>
    </source>
</evidence>